<reference evidence="1 2" key="1">
    <citation type="submission" date="2021-06" db="EMBL/GenBank/DDBJ databases">
        <title>Caerostris extrusa draft genome.</title>
        <authorList>
            <person name="Kono N."/>
            <person name="Arakawa K."/>
        </authorList>
    </citation>
    <scope>NUCLEOTIDE SEQUENCE [LARGE SCALE GENOMIC DNA]</scope>
</reference>
<evidence type="ECO:0000313" key="1">
    <source>
        <dbReference type="EMBL" id="GIX81775.1"/>
    </source>
</evidence>
<dbReference type="EMBL" id="BPLR01020714">
    <property type="protein sequence ID" value="GIX81775.1"/>
    <property type="molecule type" value="Genomic_DNA"/>
</dbReference>
<dbReference type="AlphaFoldDB" id="A0AAV4NAH6"/>
<proteinExistence type="predicted"/>
<organism evidence="1 2">
    <name type="scientific">Caerostris extrusa</name>
    <name type="common">Bark spider</name>
    <name type="synonym">Caerostris bankana</name>
    <dbReference type="NCBI Taxonomy" id="172846"/>
    <lineage>
        <taxon>Eukaryota</taxon>
        <taxon>Metazoa</taxon>
        <taxon>Ecdysozoa</taxon>
        <taxon>Arthropoda</taxon>
        <taxon>Chelicerata</taxon>
        <taxon>Arachnida</taxon>
        <taxon>Araneae</taxon>
        <taxon>Araneomorphae</taxon>
        <taxon>Entelegynae</taxon>
        <taxon>Araneoidea</taxon>
        <taxon>Araneidae</taxon>
        <taxon>Caerostris</taxon>
    </lineage>
</organism>
<accession>A0AAV4NAH6</accession>
<dbReference type="Proteomes" id="UP001054945">
    <property type="component" value="Unassembled WGS sequence"/>
</dbReference>
<comment type="caution">
    <text evidence="1">The sequence shown here is derived from an EMBL/GenBank/DDBJ whole genome shotgun (WGS) entry which is preliminary data.</text>
</comment>
<keyword evidence="2" id="KW-1185">Reference proteome</keyword>
<name>A0AAV4NAH6_CAEEX</name>
<evidence type="ECO:0008006" key="3">
    <source>
        <dbReference type="Google" id="ProtNLM"/>
    </source>
</evidence>
<evidence type="ECO:0000313" key="2">
    <source>
        <dbReference type="Proteomes" id="UP001054945"/>
    </source>
</evidence>
<protein>
    <recommendedName>
        <fullName evidence="3">Secreted protein</fullName>
    </recommendedName>
</protein>
<sequence length="82" mass="9118">MSVQSRLSPSLVCGCLFPLLLRRQAFQSLMLPPQAPARHRTRNHNEPPPADLARLDGANYFDIIRCRSITGRDKCGVKISSA</sequence>
<gene>
    <name evidence="1" type="ORF">CEXT_225251</name>
</gene>